<organism evidence="5 6">
    <name type="scientific">Ranitomeya imitator</name>
    <name type="common">mimic poison frog</name>
    <dbReference type="NCBI Taxonomy" id="111125"/>
    <lineage>
        <taxon>Eukaryota</taxon>
        <taxon>Metazoa</taxon>
        <taxon>Chordata</taxon>
        <taxon>Craniata</taxon>
        <taxon>Vertebrata</taxon>
        <taxon>Euteleostomi</taxon>
        <taxon>Amphibia</taxon>
        <taxon>Batrachia</taxon>
        <taxon>Anura</taxon>
        <taxon>Neobatrachia</taxon>
        <taxon>Hyloidea</taxon>
        <taxon>Dendrobatidae</taxon>
        <taxon>Dendrobatinae</taxon>
        <taxon>Ranitomeya</taxon>
    </lineage>
</organism>
<dbReference type="SUPFAM" id="SSF46689">
    <property type="entry name" value="Homeodomain-like"/>
    <property type="match status" value="1"/>
</dbReference>
<reference evidence="5" key="1">
    <citation type="submission" date="2023-07" db="EMBL/GenBank/DDBJ databases">
        <authorList>
            <person name="Stuckert A."/>
        </authorList>
    </citation>
    <scope>NUCLEOTIDE SEQUENCE</scope>
</reference>
<comment type="caution">
    <text evidence="5">The sequence shown here is derived from an EMBL/GenBank/DDBJ whole genome shotgun (WGS) entry which is preliminary data.</text>
</comment>
<dbReference type="Gene3D" id="1.10.10.10">
    <property type="entry name" value="Winged helix-like DNA-binding domain superfamily/Winged helix DNA-binding domain"/>
    <property type="match status" value="1"/>
</dbReference>
<dbReference type="Pfam" id="PF01498">
    <property type="entry name" value="HTH_Tnp_Tc3_2"/>
    <property type="match status" value="1"/>
</dbReference>
<feature type="compositionally biased region" description="Low complexity" evidence="2">
    <location>
        <begin position="478"/>
        <end position="491"/>
    </location>
</feature>
<dbReference type="Pfam" id="PF13384">
    <property type="entry name" value="HTH_23"/>
    <property type="match status" value="1"/>
</dbReference>
<feature type="domain" description="Transposase Tc1-like" evidence="3">
    <location>
        <begin position="68"/>
        <end position="110"/>
    </location>
</feature>
<comment type="similarity">
    <text evidence="1">Belongs to the PI3/PI4-kinase family. Type III PI4K subfamily.</text>
</comment>
<evidence type="ECO:0000256" key="2">
    <source>
        <dbReference type="SAM" id="MobiDB-lite"/>
    </source>
</evidence>
<feature type="domain" description="PI4-kinase N-terminal" evidence="4">
    <location>
        <begin position="257"/>
        <end position="379"/>
    </location>
</feature>
<dbReference type="InterPro" id="IPR009057">
    <property type="entry name" value="Homeodomain-like_sf"/>
</dbReference>
<evidence type="ECO:0008006" key="7">
    <source>
        <dbReference type="Google" id="ProtNLM"/>
    </source>
</evidence>
<dbReference type="Pfam" id="PF19274">
    <property type="entry name" value="PI4K_N"/>
    <property type="match status" value="2"/>
</dbReference>
<feature type="region of interest" description="Disordered" evidence="2">
    <location>
        <begin position="420"/>
        <end position="508"/>
    </location>
</feature>
<proteinExistence type="inferred from homology"/>
<evidence type="ECO:0000256" key="1">
    <source>
        <dbReference type="ARBA" id="ARBA00006209"/>
    </source>
</evidence>
<keyword evidence="6" id="KW-1185">Reference proteome</keyword>
<feature type="compositionally biased region" description="Basic and acidic residues" evidence="2">
    <location>
        <begin position="492"/>
        <end position="501"/>
    </location>
</feature>
<dbReference type="InterPro" id="IPR036388">
    <property type="entry name" value="WH-like_DNA-bd_sf"/>
</dbReference>
<evidence type="ECO:0000313" key="6">
    <source>
        <dbReference type="Proteomes" id="UP001176940"/>
    </source>
</evidence>
<dbReference type="InterPro" id="IPR011991">
    <property type="entry name" value="ArsR-like_HTH"/>
</dbReference>
<evidence type="ECO:0000259" key="3">
    <source>
        <dbReference type="Pfam" id="PF01498"/>
    </source>
</evidence>
<dbReference type="InterPro" id="IPR002492">
    <property type="entry name" value="Transposase_Tc1-like"/>
</dbReference>
<feature type="domain" description="PI4-kinase N-terminal" evidence="4">
    <location>
        <begin position="156"/>
        <end position="239"/>
    </location>
</feature>
<dbReference type="InterPro" id="IPR045495">
    <property type="entry name" value="PI4K_N"/>
</dbReference>
<protein>
    <recommendedName>
        <fullName evidence="7">Transposase</fullName>
    </recommendedName>
</protein>
<evidence type="ECO:0000259" key="4">
    <source>
        <dbReference type="Pfam" id="PF19274"/>
    </source>
</evidence>
<name>A0ABN9MD97_9NEOB</name>
<dbReference type="Gene3D" id="1.10.287.3160">
    <property type="match status" value="1"/>
</dbReference>
<dbReference type="CDD" id="cd00090">
    <property type="entry name" value="HTH_ARSR"/>
    <property type="match status" value="1"/>
</dbReference>
<dbReference type="EMBL" id="CAUEEQ010062115">
    <property type="protein sequence ID" value="CAJ0964638.1"/>
    <property type="molecule type" value="Genomic_DNA"/>
</dbReference>
<dbReference type="Proteomes" id="UP001176940">
    <property type="component" value="Unassembled WGS sequence"/>
</dbReference>
<accession>A0ABN9MD97</accession>
<evidence type="ECO:0000313" key="5">
    <source>
        <dbReference type="EMBL" id="CAJ0964638.1"/>
    </source>
</evidence>
<sequence length="668" mass="74088">MRSKELSMQVKQAILKLRKQKKPIREIATILGVAKSTVWYILRKKESTGELINAKRPGHPRKTTVVDDRRIISMVKRNPFTTANQVNNTLQEVGVSISKSTIKRRLHESYISVIKMHFGANLPAGRFGGRTAHAPAILQDGGAQGEDGRTDTGTPEYLNKHQNWVSGLSQHTGLAMATESILHFAGYNRQNTTLGATQLTERPACVKKDYSNFMASLNLRNRYAGEVAGMIEFSRATGRSSDLNKLMLKHLNDALESNQREAYTQVLFKLTAMLISSKECDAQLLHHLCWAPLRMFTDHGMETAIACWDWLLAAKNGIEVPFMREMAGAWQMTVEQKIGLFSPEEKEADPLAASEQMIFGVSMTIPKSDTILKTAPHKVHKTTFKKFINPSGASQDLKQWSGEVRKKKEDEKIKRKIANAIKSIQNPPGERGNPLQVLRDPSGESSASRGRSLHKEARSSRKRIRTTSPERSPRHSDSGSSTSRSPSLGARSVHDSEHESEVSLDPEAPEFRATVDSLIVAVNHALKVDDDSNAAPEHAVSFTRTKRSHKTFASHPDFLDIVRRHRERLDKRFTGKKDLVSKYLFSADLVKDWTDPPIVDPPVSRLASKTLLSVPDGASIKSPTERQLDSLARSVYEASGSSLSPLLRRGLGGQGNGFLGGCSSEIHS</sequence>
<gene>
    <name evidence="5" type="ORF">RIMI_LOCUS19444870</name>
</gene>